<evidence type="ECO:0000256" key="1">
    <source>
        <dbReference type="ARBA" id="ARBA00001973"/>
    </source>
</evidence>
<evidence type="ECO:0000256" key="3">
    <source>
        <dbReference type="ARBA" id="ARBA00011906"/>
    </source>
</evidence>
<evidence type="ECO:0000256" key="5">
    <source>
        <dbReference type="ARBA" id="ARBA00023002"/>
    </source>
</evidence>
<reference evidence="14" key="1">
    <citation type="submission" date="2022-07" db="EMBL/GenBank/DDBJ databases">
        <title>Draft genome sequence of Zalerion maritima ATCC 34329, a (micro)plastics degrading marine fungus.</title>
        <authorList>
            <person name="Paco A."/>
            <person name="Goncalves M.F.M."/>
            <person name="Rocha-Santos T.A.P."/>
            <person name="Alves A."/>
        </authorList>
    </citation>
    <scope>NUCLEOTIDE SEQUENCE</scope>
    <source>
        <strain evidence="14">ATCC 34329</strain>
    </source>
</reference>
<evidence type="ECO:0000313" key="15">
    <source>
        <dbReference type="Proteomes" id="UP001201980"/>
    </source>
</evidence>
<keyword evidence="15" id="KW-1185">Reference proteome</keyword>
<comment type="cofactor">
    <cofactor evidence="1">
        <name>Cu(2+)</name>
        <dbReference type="ChEBI" id="CHEBI:29036"/>
    </cofactor>
</comment>
<comment type="catalytic activity">
    <reaction evidence="9">
        <text>2 L-dopa + O2 = 2 L-dopaquinone + 2 H2O</text>
        <dbReference type="Rhea" id="RHEA:34287"/>
        <dbReference type="ChEBI" id="CHEBI:15377"/>
        <dbReference type="ChEBI" id="CHEBI:15379"/>
        <dbReference type="ChEBI" id="CHEBI:57504"/>
        <dbReference type="ChEBI" id="CHEBI:57924"/>
        <dbReference type="EC" id="1.14.18.1"/>
    </reaction>
</comment>
<keyword evidence="8" id="KW-0470">Melanin biosynthesis</keyword>
<feature type="domain" description="Tyrosinase copper-binding" evidence="12">
    <location>
        <begin position="125"/>
        <end position="143"/>
    </location>
</feature>
<feature type="domain" description="Tyrosinase copper-binding" evidence="13">
    <location>
        <begin position="327"/>
        <end position="338"/>
    </location>
</feature>
<dbReference type="Proteomes" id="UP001201980">
    <property type="component" value="Unassembled WGS sequence"/>
</dbReference>
<evidence type="ECO:0000256" key="6">
    <source>
        <dbReference type="ARBA" id="ARBA00023008"/>
    </source>
</evidence>
<dbReference type="EC" id="1.14.18.1" evidence="3"/>
<dbReference type="EMBL" id="JAKWBI020000691">
    <property type="protein sequence ID" value="KAJ2892941.1"/>
    <property type="molecule type" value="Genomic_DNA"/>
</dbReference>
<feature type="chain" id="PRO_5042261760" description="tyrosinase" evidence="11">
    <location>
        <begin position="22"/>
        <end position="636"/>
    </location>
</feature>
<dbReference type="SUPFAM" id="SSF48056">
    <property type="entry name" value="Di-copper centre-containing domain"/>
    <property type="match status" value="1"/>
</dbReference>
<dbReference type="GO" id="GO:0042438">
    <property type="term" value="P:melanin biosynthetic process"/>
    <property type="evidence" value="ECO:0007669"/>
    <property type="project" value="UniProtKB-KW"/>
</dbReference>
<dbReference type="GO" id="GO:0046872">
    <property type="term" value="F:metal ion binding"/>
    <property type="evidence" value="ECO:0007669"/>
    <property type="project" value="UniProtKB-KW"/>
</dbReference>
<dbReference type="Gene3D" id="2.60.310.20">
    <property type="match status" value="1"/>
</dbReference>
<evidence type="ECO:0000256" key="7">
    <source>
        <dbReference type="ARBA" id="ARBA00023033"/>
    </source>
</evidence>
<organism evidence="14 15">
    <name type="scientific">Zalerion maritima</name>
    <dbReference type="NCBI Taxonomy" id="339359"/>
    <lineage>
        <taxon>Eukaryota</taxon>
        <taxon>Fungi</taxon>
        <taxon>Dikarya</taxon>
        <taxon>Ascomycota</taxon>
        <taxon>Pezizomycotina</taxon>
        <taxon>Sordariomycetes</taxon>
        <taxon>Lulworthiomycetidae</taxon>
        <taxon>Lulworthiales</taxon>
        <taxon>Lulworthiaceae</taxon>
        <taxon>Zalerion</taxon>
    </lineage>
</organism>
<dbReference type="PRINTS" id="PR00092">
    <property type="entry name" value="TYROSINASE"/>
</dbReference>
<evidence type="ECO:0000256" key="9">
    <source>
        <dbReference type="ARBA" id="ARBA00048233"/>
    </source>
</evidence>
<dbReference type="Pfam" id="PF18132">
    <property type="entry name" value="Tyrosinase_C"/>
    <property type="match status" value="1"/>
</dbReference>
<accession>A0AAD5RGJ3</accession>
<evidence type="ECO:0000256" key="8">
    <source>
        <dbReference type="ARBA" id="ARBA00023101"/>
    </source>
</evidence>
<dbReference type="PROSITE" id="PS00497">
    <property type="entry name" value="TYROSINASE_1"/>
    <property type="match status" value="1"/>
</dbReference>
<evidence type="ECO:0000256" key="4">
    <source>
        <dbReference type="ARBA" id="ARBA00022723"/>
    </source>
</evidence>
<dbReference type="PROSITE" id="PS00498">
    <property type="entry name" value="TYROSINASE_2"/>
    <property type="match status" value="1"/>
</dbReference>
<gene>
    <name evidence="14" type="ORF">MKZ38_009199</name>
</gene>
<evidence type="ECO:0000256" key="10">
    <source>
        <dbReference type="ARBA" id="ARBA00048881"/>
    </source>
</evidence>
<dbReference type="AlphaFoldDB" id="A0AAD5RGJ3"/>
<dbReference type="Pfam" id="PF00264">
    <property type="entry name" value="Tyrosinase"/>
    <property type="match status" value="1"/>
</dbReference>
<dbReference type="InterPro" id="IPR002227">
    <property type="entry name" value="Tyrosinase_Cu-bd"/>
</dbReference>
<proteinExistence type="inferred from homology"/>
<comment type="catalytic activity">
    <reaction evidence="10">
        <text>L-tyrosine + O2 = L-dopaquinone + H2O</text>
        <dbReference type="Rhea" id="RHEA:18117"/>
        <dbReference type="ChEBI" id="CHEBI:15377"/>
        <dbReference type="ChEBI" id="CHEBI:15379"/>
        <dbReference type="ChEBI" id="CHEBI:57924"/>
        <dbReference type="ChEBI" id="CHEBI:58315"/>
        <dbReference type="EC" id="1.14.18.1"/>
    </reaction>
</comment>
<evidence type="ECO:0000259" key="13">
    <source>
        <dbReference type="PROSITE" id="PS00498"/>
    </source>
</evidence>
<evidence type="ECO:0000256" key="11">
    <source>
        <dbReference type="SAM" id="SignalP"/>
    </source>
</evidence>
<evidence type="ECO:0000313" key="14">
    <source>
        <dbReference type="EMBL" id="KAJ2892941.1"/>
    </source>
</evidence>
<dbReference type="PANTHER" id="PTHR11474">
    <property type="entry name" value="TYROSINASE FAMILY MEMBER"/>
    <property type="match status" value="1"/>
</dbReference>
<keyword evidence="4" id="KW-0479">Metal-binding</keyword>
<comment type="similarity">
    <text evidence="2">Belongs to the tyrosinase family.</text>
</comment>
<dbReference type="InterPro" id="IPR050316">
    <property type="entry name" value="Tyrosinase/Hemocyanin"/>
</dbReference>
<evidence type="ECO:0000256" key="2">
    <source>
        <dbReference type="ARBA" id="ARBA00009928"/>
    </source>
</evidence>
<protein>
    <recommendedName>
        <fullName evidence="3">tyrosinase</fullName>
        <ecNumber evidence="3">1.14.18.1</ecNumber>
    </recommendedName>
</protein>
<dbReference type="InterPro" id="IPR008922">
    <property type="entry name" value="Di-copper_centre_dom_sf"/>
</dbReference>
<dbReference type="InterPro" id="IPR041640">
    <property type="entry name" value="Tyrosinase_C"/>
</dbReference>
<keyword evidence="11" id="KW-0732">Signal</keyword>
<evidence type="ECO:0000259" key="12">
    <source>
        <dbReference type="PROSITE" id="PS00497"/>
    </source>
</evidence>
<feature type="signal peptide" evidence="11">
    <location>
        <begin position="1"/>
        <end position="21"/>
    </location>
</feature>
<keyword evidence="7" id="KW-0503">Monooxygenase</keyword>
<sequence length="636" mass="71322">MKILITCILLAFCALAQSALADSAGGYDYGFDVDISNDQTDRTRIGHVVSKRAFNDHIVSRQEIRKLQESPDAWTLYILALDAIHWRDQSDSLSFYQIAGIHAVPWKAYDEVEQDTDDPASGFCHHNSVLFPTWHRAYMSFFEQVLHTEAGRISGYYGGERGPRMEEAARNFRIPFWDWAMTPEGPDDHVLPPSIAQATIEVDGPNGIQEIANPLFSYHFHPLIPQDFTNDPFNRCNMTKRTQNETLEGESDNEQVRDQMDALLPNIQQRLYQLFSNYPNYTMFSNAAYSSRTGNGDFDSVESLHDVIHTAAGMHGHMAFIWYSAFDPIFFLHHANVDRIFALWQVIYPDSWVESFPARYSTWTGRAGDLQNATTALAPFYRYDGLPTTSDDLRNTTSLGYMYPEIEALGPESSVTWASRRAKLTRELNRLYGSSSPSQLAPAMSRQGLKRGVAKSRHFKSTRQTRLAGLSWNAETSKPPPMGSVLVNSKYREWIVNVHVNKHALQSSFVIPFFLDDGPGDSSAWAKASNLIGTTSVFSGKDHVLMQDHVSSTVTLTSALVKLVADDQIQSLEPTEVVPLLQGRLKYKVQGPDSTDVDPATVDGLTISVASAKVVAPDNDTELPKWEEVETQFTLL</sequence>
<keyword evidence="5" id="KW-0560">Oxidoreductase</keyword>
<keyword evidence="6" id="KW-0186">Copper</keyword>
<dbReference type="GO" id="GO:0004503">
    <property type="term" value="F:tyrosinase activity"/>
    <property type="evidence" value="ECO:0007669"/>
    <property type="project" value="UniProtKB-EC"/>
</dbReference>
<dbReference type="PANTHER" id="PTHR11474:SF76">
    <property type="entry name" value="SHKT DOMAIN-CONTAINING PROTEIN"/>
    <property type="match status" value="1"/>
</dbReference>
<name>A0AAD5RGJ3_9PEZI</name>
<dbReference type="Gene3D" id="1.10.1280.10">
    <property type="entry name" value="Di-copper center containing domain from catechol oxidase"/>
    <property type="match status" value="1"/>
</dbReference>
<comment type="caution">
    <text evidence="14">The sequence shown here is derived from an EMBL/GenBank/DDBJ whole genome shotgun (WGS) entry which is preliminary data.</text>
</comment>